<evidence type="ECO:0000256" key="7">
    <source>
        <dbReference type="ARBA" id="ARBA00029433"/>
    </source>
</evidence>
<evidence type="ECO:0000256" key="2">
    <source>
        <dbReference type="ARBA" id="ARBA00006613"/>
    </source>
</evidence>
<dbReference type="SUPFAM" id="SSF49348">
    <property type="entry name" value="Clathrin adaptor appendage domain"/>
    <property type="match status" value="1"/>
</dbReference>
<reference evidence="11" key="1">
    <citation type="submission" date="2025-08" db="UniProtKB">
        <authorList>
            <consortium name="Ensembl"/>
        </authorList>
    </citation>
    <scope>IDENTIFICATION</scope>
</reference>
<dbReference type="InterPro" id="IPR011989">
    <property type="entry name" value="ARM-like"/>
</dbReference>
<evidence type="ECO:0000256" key="9">
    <source>
        <dbReference type="SAM" id="MobiDB-lite"/>
    </source>
</evidence>
<dbReference type="PROSITE" id="PS50180">
    <property type="entry name" value="GAE"/>
    <property type="match status" value="1"/>
</dbReference>
<evidence type="ECO:0000256" key="6">
    <source>
        <dbReference type="ARBA" id="ARBA00023136"/>
    </source>
</evidence>
<dbReference type="InterPro" id="IPR002553">
    <property type="entry name" value="Clathrin/coatomer_adapt-like_N"/>
</dbReference>
<keyword evidence="4 8" id="KW-0653">Protein transport</keyword>
<dbReference type="PIRSF" id="PIRSF037094">
    <property type="entry name" value="AP1_complex_gamma"/>
    <property type="match status" value="1"/>
</dbReference>
<reference evidence="11" key="2">
    <citation type="submission" date="2025-09" db="UniProtKB">
        <authorList>
            <consortium name="Ensembl"/>
        </authorList>
    </citation>
    <scope>IDENTIFICATION</scope>
</reference>
<evidence type="ECO:0000256" key="3">
    <source>
        <dbReference type="ARBA" id="ARBA00022448"/>
    </source>
</evidence>
<proteinExistence type="inferred from homology"/>
<dbReference type="Proteomes" id="UP000694380">
    <property type="component" value="Unplaced"/>
</dbReference>
<dbReference type="PANTHER" id="PTHR22780">
    <property type="entry name" value="ADAPTIN, ALPHA/GAMMA/EPSILON"/>
    <property type="match status" value="1"/>
</dbReference>
<feature type="region of interest" description="Disordered" evidence="9">
    <location>
        <begin position="549"/>
        <end position="585"/>
    </location>
</feature>
<evidence type="ECO:0000256" key="1">
    <source>
        <dbReference type="ARBA" id="ARBA00004555"/>
    </source>
</evidence>
<accession>A0A8C3ISE2</accession>
<dbReference type="AlphaFoldDB" id="A0A8C3ISE2"/>
<keyword evidence="6 8" id="KW-0472">Membrane</keyword>
<name>A0A8C3ISE2_CHRPI</name>
<evidence type="ECO:0000259" key="10">
    <source>
        <dbReference type="PROSITE" id="PS50180"/>
    </source>
</evidence>
<evidence type="ECO:0000313" key="12">
    <source>
        <dbReference type="Proteomes" id="UP000694380"/>
    </source>
</evidence>
<dbReference type="GO" id="GO:0016192">
    <property type="term" value="P:vesicle-mediated transport"/>
    <property type="evidence" value="ECO:0007669"/>
    <property type="project" value="InterPro"/>
</dbReference>
<evidence type="ECO:0000256" key="4">
    <source>
        <dbReference type="ARBA" id="ARBA00022927"/>
    </source>
</evidence>
<dbReference type="InterPro" id="IPR016024">
    <property type="entry name" value="ARM-type_fold"/>
</dbReference>
<dbReference type="InterPro" id="IPR017107">
    <property type="entry name" value="AP1_complex_gsu"/>
</dbReference>
<dbReference type="Gene3D" id="1.25.10.10">
    <property type="entry name" value="Leucine-rich Repeat Variant"/>
    <property type="match status" value="2"/>
</dbReference>
<dbReference type="SUPFAM" id="SSF48371">
    <property type="entry name" value="ARM repeat"/>
    <property type="match status" value="1"/>
</dbReference>
<comment type="similarity">
    <text evidence="2 8">Belongs to the adaptor complexes large subunit family.</text>
</comment>
<keyword evidence="5 8" id="KW-0333">Golgi apparatus</keyword>
<evidence type="ECO:0000313" key="11">
    <source>
        <dbReference type="Ensembl" id="ENSCPBP00000037341.1"/>
    </source>
</evidence>
<dbReference type="InterPro" id="IPR013041">
    <property type="entry name" value="Clathrin_app_Ig-like_sf"/>
</dbReference>
<dbReference type="GO" id="GO:0030121">
    <property type="term" value="C:AP-1 adaptor complex"/>
    <property type="evidence" value="ECO:0007669"/>
    <property type="project" value="InterPro"/>
</dbReference>
<keyword evidence="8" id="KW-0968">Cytoplasmic vesicle</keyword>
<dbReference type="GeneTree" id="ENSGT00950000182838"/>
<sequence length="670" mass="72094">MGDPLLTLPELIRRVRGARTQAVERELVQRECARIRGAIRAGDPQAGTANLTKLLYIHLLGYPAHFGQVREPRPAIPQNPTAPQAPISPTALPGTPHCTLISPMAPPEPHYLLQPLCTPISPTAVACAVHIVRKVPELSDVFVPVCDRLLKERRHGLLHVTLLLITEMCERSPDVLSHFRKAVPQVVEMLRNLEVSGYSPEHSIMGVSDPFLQVRALRLLRVLGQGSEETSEAMNDILAQVATNTETLHNVGSAVLYETVLTITAVRSAPGLRVLAVNILGRFLLSRDRNIRSVALTSLLRLVHAEQSALQRHRATVLACLRDPDPSIHRRALDLSLALLTGANIRTMTQELLGFLETCPPAMKPPCASGLLLAAERFAPNKRWHIDTMLQVLTMVRGGHLGVQQANWGDTPMLCMHPKSPYNPTSSPTHPAPHISRHSPDTRGSFVPPLSPVSLHPRTPLYRWRVMGPQFVSTSRIRRIVSVFGSCHDIELQQRAVEYNALFRRYDHLRWGGGEPGLLARCGMWPGPGGHWAGGVADLLDLLAGAPAPPRAPVSSDAPGGAGTPLSPWCHSPPSAPHPPADSVGGDGLRLDFAFQRPPGDPHLLLVTASASRTRPGTASGFLLQAAVPKVSPPVLPTPPAGGEVMLGMGGGGGTGAGEQGGGREQAVWG</sequence>
<evidence type="ECO:0000256" key="5">
    <source>
        <dbReference type="ARBA" id="ARBA00023034"/>
    </source>
</evidence>
<dbReference type="Ensembl" id="ENSCPBT00000043799.1">
    <property type="protein sequence ID" value="ENSCPBP00000037341.1"/>
    <property type="gene ID" value="ENSCPBG00000025894.1"/>
</dbReference>
<evidence type="ECO:0000256" key="8">
    <source>
        <dbReference type="PIRNR" id="PIRNR037094"/>
    </source>
</evidence>
<comment type="subcellular location">
    <subcellularLocation>
        <location evidence="7">Endomembrane system</location>
        <topology evidence="7">Peripheral membrane protein</topology>
        <orientation evidence="7">Cytoplasmic side</orientation>
    </subcellularLocation>
    <subcellularLocation>
        <location evidence="1">Golgi apparatus</location>
    </subcellularLocation>
</comment>
<keyword evidence="3 8" id="KW-0813">Transport</keyword>
<organism evidence="11 12">
    <name type="scientific">Chrysemys picta bellii</name>
    <name type="common">Western painted turtle</name>
    <name type="synonym">Emys bellii</name>
    <dbReference type="NCBI Taxonomy" id="8478"/>
    <lineage>
        <taxon>Eukaryota</taxon>
        <taxon>Metazoa</taxon>
        <taxon>Chordata</taxon>
        <taxon>Craniata</taxon>
        <taxon>Vertebrata</taxon>
        <taxon>Euteleostomi</taxon>
        <taxon>Archelosauria</taxon>
        <taxon>Testudinata</taxon>
        <taxon>Testudines</taxon>
        <taxon>Cryptodira</taxon>
        <taxon>Durocryptodira</taxon>
        <taxon>Testudinoidea</taxon>
        <taxon>Emydidae</taxon>
        <taxon>Chrysemys</taxon>
    </lineage>
</organism>
<dbReference type="Gene3D" id="2.60.40.1230">
    <property type="match status" value="1"/>
</dbReference>
<dbReference type="Pfam" id="PF01602">
    <property type="entry name" value="Adaptin_N"/>
    <property type="match status" value="1"/>
</dbReference>
<gene>
    <name evidence="11" type="primary">AP1G2</name>
</gene>
<dbReference type="InterPro" id="IPR008153">
    <property type="entry name" value="GAE_dom"/>
</dbReference>
<feature type="region of interest" description="Disordered" evidence="9">
    <location>
        <begin position="421"/>
        <end position="444"/>
    </location>
</feature>
<keyword evidence="12" id="KW-1185">Reference proteome</keyword>
<protein>
    <recommendedName>
        <fullName evidence="8">AP-1 complex subunit gamma</fullName>
    </recommendedName>
</protein>
<dbReference type="InterPro" id="IPR050840">
    <property type="entry name" value="Adaptor_Complx_Large_Subunit"/>
</dbReference>
<feature type="domain" description="GAE" evidence="10">
    <location>
        <begin position="576"/>
        <end position="670"/>
    </location>
</feature>
<dbReference type="GO" id="GO:0006886">
    <property type="term" value="P:intracellular protein transport"/>
    <property type="evidence" value="ECO:0007669"/>
    <property type="project" value="UniProtKB-UniRule"/>
</dbReference>